<dbReference type="InterPro" id="IPR034704">
    <property type="entry name" value="Ribosomal_bL28/bL31-like_sf"/>
</dbReference>
<evidence type="ECO:0000256" key="4">
    <source>
        <dbReference type="ARBA" id="ARBA00035269"/>
    </source>
</evidence>
<reference evidence="6 7" key="1">
    <citation type="submission" date="2019-01" db="EMBL/GenBank/DDBJ databases">
        <authorList>
            <person name="Ferrante I. M."/>
        </authorList>
    </citation>
    <scope>NUCLEOTIDE SEQUENCE [LARGE SCALE GENOMIC DNA]</scope>
    <source>
        <strain evidence="6 7">B856</strain>
    </source>
</reference>
<proteinExistence type="inferred from homology"/>
<dbReference type="PANTHER" id="PTHR13528">
    <property type="entry name" value="39S RIBOSOMAL PROTEIN L28, MITOCHONDRIAL"/>
    <property type="match status" value="1"/>
</dbReference>
<gene>
    <name evidence="6" type="ORF">PSNMU_V1.4_AUG-EV-PASAV3_0034990</name>
</gene>
<evidence type="ECO:0000256" key="2">
    <source>
        <dbReference type="ARBA" id="ARBA00022980"/>
    </source>
</evidence>
<keyword evidence="7" id="KW-1185">Reference proteome</keyword>
<evidence type="ECO:0000256" key="5">
    <source>
        <dbReference type="SAM" id="MobiDB-lite"/>
    </source>
</evidence>
<protein>
    <recommendedName>
        <fullName evidence="4">Large ribosomal subunit protein bL28m</fullName>
    </recommendedName>
</protein>
<feature type="region of interest" description="Disordered" evidence="5">
    <location>
        <begin position="50"/>
        <end position="85"/>
    </location>
</feature>
<dbReference type="Proteomes" id="UP000291116">
    <property type="component" value="Unassembled WGS sequence"/>
</dbReference>
<dbReference type="Gene3D" id="2.30.170.40">
    <property type="entry name" value="Ribosomal protein L28/L24"/>
    <property type="match status" value="1"/>
</dbReference>
<evidence type="ECO:0000256" key="3">
    <source>
        <dbReference type="ARBA" id="ARBA00023274"/>
    </source>
</evidence>
<dbReference type="PANTHER" id="PTHR13528:SF2">
    <property type="entry name" value="LARGE RIBOSOMAL SUBUNIT PROTEIN BL28M"/>
    <property type="match status" value="1"/>
</dbReference>
<evidence type="ECO:0000256" key="1">
    <source>
        <dbReference type="ARBA" id="ARBA00008760"/>
    </source>
</evidence>
<evidence type="ECO:0000313" key="7">
    <source>
        <dbReference type="Proteomes" id="UP000291116"/>
    </source>
</evidence>
<dbReference type="InterPro" id="IPR026569">
    <property type="entry name" value="Ribosomal_bL28"/>
</dbReference>
<comment type="similarity">
    <text evidence="1">Belongs to the bacterial ribosomal protein bL28 family.</text>
</comment>
<dbReference type="EMBL" id="CAACVS010000102">
    <property type="protein sequence ID" value="VEU36729.1"/>
    <property type="molecule type" value="Genomic_DNA"/>
</dbReference>
<dbReference type="FunFam" id="2.30.170.40:FF:000003">
    <property type="entry name" value="54S ribosomal protein L24"/>
    <property type="match status" value="1"/>
</dbReference>
<keyword evidence="3" id="KW-0687">Ribonucleoprotein</keyword>
<sequence>MNSATRLFSHAARRAAVSNATPALHPCDSLLRETTRTFVVAASTPSVSLWSDMGTDSRSQQATTTTNEDEQRRFRSNRSRRGLYDGKDIRTGNNLSFSMRHTKRTFKPNVFVKRVYSEILDEMVQFHLTTSTLRSIDKCGGLDNYLLTSKHITSGEGLKTKKRIINTLKYNERKARKLEQGN</sequence>
<evidence type="ECO:0000313" key="6">
    <source>
        <dbReference type="EMBL" id="VEU36729.1"/>
    </source>
</evidence>
<organism evidence="6 7">
    <name type="scientific">Pseudo-nitzschia multistriata</name>
    <dbReference type="NCBI Taxonomy" id="183589"/>
    <lineage>
        <taxon>Eukaryota</taxon>
        <taxon>Sar</taxon>
        <taxon>Stramenopiles</taxon>
        <taxon>Ochrophyta</taxon>
        <taxon>Bacillariophyta</taxon>
        <taxon>Bacillariophyceae</taxon>
        <taxon>Bacillariophycidae</taxon>
        <taxon>Bacillariales</taxon>
        <taxon>Bacillariaceae</taxon>
        <taxon>Pseudo-nitzschia</taxon>
    </lineage>
</organism>
<keyword evidence="2" id="KW-0689">Ribosomal protein</keyword>
<dbReference type="GO" id="GO:0005762">
    <property type="term" value="C:mitochondrial large ribosomal subunit"/>
    <property type="evidence" value="ECO:0007669"/>
    <property type="project" value="TreeGrafter"/>
</dbReference>
<dbReference type="Pfam" id="PF00830">
    <property type="entry name" value="Ribosomal_L28"/>
    <property type="match status" value="1"/>
</dbReference>
<dbReference type="InterPro" id="IPR037147">
    <property type="entry name" value="Ribosomal_bL28_sf"/>
</dbReference>
<feature type="compositionally biased region" description="Polar residues" evidence="5">
    <location>
        <begin position="50"/>
        <end position="66"/>
    </location>
</feature>
<dbReference type="AlphaFoldDB" id="A0A448Z431"/>
<dbReference type="OrthoDB" id="361870at2759"/>
<dbReference type="GO" id="GO:0003735">
    <property type="term" value="F:structural constituent of ribosome"/>
    <property type="evidence" value="ECO:0007669"/>
    <property type="project" value="InterPro"/>
</dbReference>
<name>A0A448Z431_9STRA</name>
<dbReference type="SUPFAM" id="SSF143800">
    <property type="entry name" value="L28p-like"/>
    <property type="match status" value="1"/>
</dbReference>
<accession>A0A448Z431</accession>